<dbReference type="RefSeq" id="WP_344307757.1">
    <property type="nucleotide sequence ID" value="NZ_BAAANO010000010.1"/>
</dbReference>
<keyword evidence="10" id="KW-1185">Reference proteome</keyword>
<evidence type="ECO:0000313" key="9">
    <source>
        <dbReference type="EMBL" id="GAA2003789.1"/>
    </source>
</evidence>
<evidence type="ECO:0000256" key="3">
    <source>
        <dbReference type="ARBA" id="ARBA00022475"/>
    </source>
</evidence>
<evidence type="ECO:0000256" key="1">
    <source>
        <dbReference type="ARBA" id="ARBA00004651"/>
    </source>
</evidence>
<comment type="caution">
    <text evidence="9">The sequence shown here is derived from an EMBL/GenBank/DDBJ whole genome shotgun (WGS) entry which is preliminary data.</text>
</comment>
<feature type="transmembrane region" description="Helical" evidence="8">
    <location>
        <begin position="30"/>
        <end position="52"/>
    </location>
</feature>
<dbReference type="PANTHER" id="PTHR34583">
    <property type="entry name" value="ANTIPORTER SUBUNIT MNHC2-RELATED"/>
    <property type="match status" value="1"/>
</dbReference>
<dbReference type="InterPro" id="IPR050601">
    <property type="entry name" value="CPA3_antiporter_subunitC"/>
</dbReference>
<keyword evidence="3" id="KW-1003">Cell membrane</keyword>
<sequence length="265" mass="27640">MTTSFVMLLTMGVLLACGIYLMLDRSLTRVLLGFLLMGNGINILIMLTAGPPGKAPFTDGSDFSTEGMSDPLPHALVLTAIVITFAMTAFLLALIYRSWRLVRNETIADDLEDARIALARRQAIDTEAETSDDYEDTEFGDEAEVPVPGALDLDDDGAPHERGTMDPPDDDTAVDVSVEAQGQRPAPDAPTGGGASAGAPSGVTIGATTGATGGEPLEAVGDGPEDSVDASEAPGPDSPESPAGGSHDDDPPHEDRPHEERRDDA</sequence>
<dbReference type="Pfam" id="PF00420">
    <property type="entry name" value="Oxidored_q2"/>
    <property type="match status" value="1"/>
</dbReference>
<organism evidence="9 10">
    <name type="scientific">Brevibacterium samyangense</name>
    <dbReference type="NCBI Taxonomy" id="366888"/>
    <lineage>
        <taxon>Bacteria</taxon>
        <taxon>Bacillati</taxon>
        <taxon>Actinomycetota</taxon>
        <taxon>Actinomycetes</taxon>
        <taxon>Micrococcales</taxon>
        <taxon>Brevibacteriaceae</taxon>
        <taxon>Brevibacterium</taxon>
    </lineage>
</organism>
<gene>
    <name evidence="9" type="ORF">GCM10009755_11190</name>
</gene>
<dbReference type="PANTHER" id="PTHR34583:SF2">
    <property type="entry name" value="ANTIPORTER SUBUNIT MNHC2-RELATED"/>
    <property type="match status" value="1"/>
</dbReference>
<keyword evidence="4 8" id="KW-0812">Transmembrane</keyword>
<dbReference type="EMBL" id="BAAANO010000010">
    <property type="protein sequence ID" value="GAA2003789.1"/>
    <property type="molecule type" value="Genomic_DNA"/>
</dbReference>
<feature type="compositionally biased region" description="Acidic residues" evidence="7">
    <location>
        <begin position="127"/>
        <end position="144"/>
    </location>
</feature>
<protein>
    <submittedName>
        <fullName evidence="9">Na(+)/H(+) antiporter subunit C</fullName>
    </submittedName>
</protein>
<feature type="region of interest" description="Disordered" evidence="7">
    <location>
        <begin position="127"/>
        <end position="265"/>
    </location>
</feature>
<comment type="subcellular location">
    <subcellularLocation>
        <location evidence="1">Cell membrane</location>
        <topology evidence="1">Multi-pass membrane protein</topology>
    </subcellularLocation>
</comment>
<evidence type="ECO:0000256" key="4">
    <source>
        <dbReference type="ARBA" id="ARBA00022692"/>
    </source>
</evidence>
<keyword evidence="6 8" id="KW-0472">Membrane</keyword>
<dbReference type="Gene3D" id="1.10.287.3510">
    <property type="match status" value="1"/>
</dbReference>
<dbReference type="InterPro" id="IPR039428">
    <property type="entry name" value="NUOK/Mnh_C1-like"/>
</dbReference>
<reference evidence="9 10" key="1">
    <citation type="journal article" date="2019" name="Int. J. Syst. Evol. Microbiol.">
        <title>The Global Catalogue of Microorganisms (GCM) 10K type strain sequencing project: providing services to taxonomists for standard genome sequencing and annotation.</title>
        <authorList>
            <consortium name="The Broad Institute Genomics Platform"/>
            <consortium name="The Broad Institute Genome Sequencing Center for Infectious Disease"/>
            <person name="Wu L."/>
            <person name="Ma J."/>
        </authorList>
    </citation>
    <scope>NUCLEOTIDE SEQUENCE [LARGE SCALE GENOMIC DNA]</scope>
    <source>
        <strain evidence="9 10">JCM 14546</strain>
    </source>
</reference>
<feature type="compositionally biased region" description="Low complexity" evidence="7">
    <location>
        <begin position="197"/>
        <end position="210"/>
    </location>
</feature>
<evidence type="ECO:0000256" key="6">
    <source>
        <dbReference type="ARBA" id="ARBA00023136"/>
    </source>
</evidence>
<comment type="similarity">
    <text evidence="2">Belongs to the CPA3 antiporters (TC 2.A.63) subunit C family.</text>
</comment>
<keyword evidence="5 8" id="KW-1133">Transmembrane helix</keyword>
<accession>A0ABN2TBX7</accession>
<name>A0ABN2TBX7_9MICO</name>
<evidence type="ECO:0000256" key="5">
    <source>
        <dbReference type="ARBA" id="ARBA00022989"/>
    </source>
</evidence>
<evidence type="ECO:0000256" key="2">
    <source>
        <dbReference type="ARBA" id="ARBA00010388"/>
    </source>
</evidence>
<feature type="transmembrane region" description="Helical" evidence="8">
    <location>
        <begin position="6"/>
        <end position="23"/>
    </location>
</feature>
<evidence type="ECO:0000256" key="7">
    <source>
        <dbReference type="SAM" id="MobiDB-lite"/>
    </source>
</evidence>
<evidence type="ECO:0000313" key="10">
    <source>
        <dbReference type="Proteomes" id="UP001500755"/>
    </source>
</evidence>
<feature type="transmembrane region" description="Helical" evidence="8">
    <location>
        <begin position="72"/>
        <end position="96"/>
    </location>
</feature>
<evidence type="ECO:0000256" key="8">
    <source>
        <dbReference type="SAM" id="Phobius"/>
    </source>
</evidence>
<dbReference type="Proteomes" id="UP001500755">
    <property type="component" value="Unassembled WGS sequence"/>
</dbReference>
<dbReference type="NCBIfam" id="NF005929">
    <property type="entry name" value="PRK07946.1"/>
    <property type="match status" value="1"/>
</dbReference>
<feature type="compositionally biased region" description="Basic and acidic residues" evidence="7">
    <location>
        <begin position="246"/>
        <end position="265"/>
    </location>
</feature>
<proteinExistence type="inferred from homology"/>